<feature type="domain" description="Fibronectin type-III" evidence="1">
    <location>
        <begin position="1"/>
        <end position="62"/>
    </location>
</feature>
<dbReference type="EMBL" id="UZAI01008864">
    <property type="protein sequence ID" value="VDP03239.1"/>
    <property type="molecule type" value="Genomic_DNA"/>
</dbReference>
<dbReference type="AlphaFoldDB" id="A0A3P8DRX2"/>
<evidence type="ECO:0000259" key="1">
    <source>
        <dbReference type="PROSITE" id="PS50853"/>
    </source>
</evidence>
<gene>
    <name evidence="2" type="ORF">SMRZ_LOCUS12983</name>
</gene>
<dbReference type="CDD" id="cd00063">
    <property type="entry name" value="FN3"/>
    <property type="match status" value="1"/>
</dbReference>
<reference evidence="2 3" key="1">
    <citation type="submission" date="2018-11" db="EMBL/GenBank/DDBJ databases">
        <authorList>
            <consortium name="Pathogen Informatics"/>
        </authorList>
    </citation>
    <scope>NUCLEOTIDE SEQUENCE [LARGE SCALE GENOMIC DNA]</scope>
    <source>
        <strain evidence="2 3">Zambia</strain>
    </source>
</reference>
<dbReference type="Proteomes" id="UP000277204">
    <property type="component" value="Unassembled WGS sequence"/>
</dbReference>
<dbReference type="Pfam" id="PF00041">
    <property type="entry name" value="fn3"/>
    <property type="match status" value="1"/>
</dbReference>
<organism evidence="2 3">
    <name type="scientific">Schistosoma margrebowiei</name>
    <dbReference type="NCBI Taxonomy" id="48269"/>
    <lineage>
        <taxon>Eukaryota</taxon>
        <taxon>Metazoa</taxon>
        <taxon>Spiralia</taxon>
        <taxon>Lophotrochozoa</taxon>
        <taxon>Platyhelminthes</taxon>
        <taxon>Trematoda</taxon>
        <taxon>Digenea</taxon>
        <taxon>Strigeidida</taxon>
        <taxon>Schistosomatoidea</taxon>
        <taxon>Schistosomatidae</taxon>
        <taxon>Schistosoma</taxon>
    </lineage>
</organism>
<evidence type="ECO:0000313" key="2">
    <source>
        <dbReference type="EMBL" id="VDP03239.1"/>
    </source>
</evidence>
<protein>
    <recommendedName>
        <fullName evidence="1">Fibronectin type-III domain-containing protein</fullName>
    </recommendedName>
</protein>
<accession>A0A3P8DRX2</accession>
<name>A0A3P8DRX2_9TREM</name>
<sequence>MYYTTRPEDSLNSWLIARTTQEKYQLTKLIPNATYYVKVNAFNAAGDGPVSEQLPIVVTPGDRMGSPNKTYSPFAIKKFPPLQV</sequence>
<proteinExistence type="predicted"/>
<dbReference type="InterPro" id="IPR003961">
    <property type="entry name" value="FN3_dom"/>
</dbReference>
<dbReference type="InterPro" id="IPR036116">
    <property type="entry name" value="FN3_sf"/>
</dbReference>
<dbReference type="SUPFAM" id="SSF49265">
    <property type="entry name" value="Fibronectin type III"/>
    <property type="match status" value="1"/>
</dbReference>
<keyword evidence="3" id="KW-1185">Reference proteome</keyword>
<dbReference type="PROSITE" id="PS50853">
    <property type="entry name" value="FN3"/>
    <property type="match status" value="1"/>
</dbReference>
<dbReference type="Gene3D" id="2.60.40.10">
    <property type="entry name" value="Immunoglobulins"/>
    <property type="match status" value="1"/>
</dbReference>
<evidence type="ECO:0000313" key="3">
    <source>
        <dbReference type="Proteomes" id="UP000277204"/>
    </source>
</evidence>
<dbReference type="InterPro" id="IPR013783">
    <property type="entry name" value="Ig-like_fold"/>
</dbReference>